<sequence>MPYTLPRTASSTSSLFSLDMVGNEKHQNASASADASTGNRRLIAANARMLKRSLPVSRSLRSSIKENIIDPIIIADMKQENISPNGGNSVTPEMALDDFKAGDQKKTKRYIDPSKTVVATARVKMRLSNNVLWSPAKPAAKDFSGSAATASP</sequence>
<gene>
    <name evidence="1" type="ORF">AC578_4564</name>
</gene>
<dbReference type="EMBL" id="LFZN01000054">
    <property type="protein sequence ID" value="KXT01523.1"/>
    <property type="molecule type" value="Genomic_DNA"/>
</dbReference>
<reference evidence="1 2" key="1">
    <citation type="submission" date="2015-07" db="EMBL/GenBank/DDBJ databases">
        <title>Comparative genomics of the Sigatoka disease complex on banana suggests a link between parallel evolutionary changes in Pseudocercospora fijiensis and Pseudocercospora eumusae and increased virulence on the banana host.</title>
        <authorList>
            <person name="Chang T.-C."/>
            <person name="Salvucci A."/>
            <person name="Crous P.W."/>
            <person name="Stergiopoulos I."/>
        </authorList>
    </citation>
    <scope>NUCLEOTIDE SEQUENCE [LARGE SCALE GENOMIC DNA]</scope>
    <source>
        <strain evidence="1 2">CBS 114824</strain>
    </source>
</reference>
<dbReference type="Proteomes" id="UP000070133">
    <property type="component" value="Unassembled WGS sequence"/>
</dbReference>
<evidence type="ECO:0000313" key="1">
    <source>
        <dbReference type="EMBL" id="KXT01523.1"/>
    </source>
</evidence>
<evidence type="ECO:0000313" key="2">
    <source>
        <dbReference type="Proteomes" id="UP000070133"/>
    </source>
</evidence>
<keyword evidence="2" id="KW-1185">Reference proteome</keyword>
<accession>A0A139HGG3</accession>
<dbReference type="AlphaFoldDB" id="A0A139HGG3"/>
<dbReference type="OrthoDB" id="10627349at2759"/>
<organism evidence="1 2">
    <name type="scientific">Pseudocercospora eumusae</name>
    <dbReference type="NCBI Taxonomy" id="321146"/>
    <lineage>
        <taxon>Eukaryota</taxon>
        <taxon>Fungi</taxon>
        <taxon>Dikarya</taxon>
        <taxon>Ascomycota</taxon>
        <taxon>Pezizomycotina</taxon>
        <taxon>Dothideomycetes</taxon>
        <taxon>Dothideomycetidae</taxon>
        <taxon>Mycosphaerellales</taxon>
        <taxon>Mycosphaerellaceae</taxon>
        <taxon>Pseudocercospora</taxon>
    </lineage>
</organism>
<protein>
    <submittedName>
        <fullName evidence="1">Uncharacterized protein</fullName>
    </submittedName>
</protein>
<comment type="caution">
    <text evidence="1">The sequence shown here is derived from an EMBL/GenBank/DDBJ whole genome shotgun (WGS) entry which is preliminary data.</text>
</comment>
<proteinExistence type="predicted"/>
<name>A0A139HGG3_9PEZI</name>